<dbReference type="InterPro" id="IPR001680">
    <property type="entry name" value="WD40_rpt"/>
</dbReference>
<feature type="repeat" description="WD" evidence="6">
    <location>
        <begin position="132"/>
        <end position="175"/>
    </location>
</feature>
<sequence length="379" mass="41039">MSRSVDPGHLQSAAALDNTISSPIILPSKLLAVVADDSDYHLKPAVFVAEAAGAVKRVELESGQVTRTFRPDTSTPVPLNCLALGQVIAMSQGGQTLARTLYAGSSDKCIYSWNLLLDCEGRICYFDKGTTFIGHTDFVQTVLCVRLGTQQILMSASADATIIIWNASTGEKLHLLKSRSGGVQALAIDLLFATPSGVTLFSGDSNGEIRGWNISSTWAQEISTDAETQPSPEGRVTPLIAHETSICALKFEKDQDSEFDLWTASADKMVKRFSRLNNWTTNTVLQHEDFIRDIVLDEQGGKVITACCDGKVRVWDKVSGSLVHTFVGHDEEVTGLAMVQANGWRGVVSVSIDGTIRRWSLGQEDLKKAIDGAAKPVHM</sequence>
<dbReference type="InterPro" id="IPR019775">
    <property type="entry name" value="WD40_repeat_CS"/>
</dbReference>
<evidence type="ECO:0000256" key="3">
    <source>
        <dbReference type="ARBA" id="ARBA00038415"/>
    </source>
</evidence>
<dbReference type="PROSITE" id="PS50082">
    <property type="entry name" value="WD_REPEATS_2"/>
    <property type="match status" value="2"/>
</dbReference>
<keyword evidence="8" id="KW-1185">Reference proteome</keyword>
<comment type="similarity">
    <text evidence="3">Belongs to the WD repeat MDV1/CAF4 family.</text>
</comment>
<keyword evidence="1 6" id="KW-0853">WD repeat</keyword>
<dbReference type="SUPFAM" id="SSF50978">
    <property type="entry name" value="WD40 repeat-like"/>
    <property type="match status" value="1"/>
</dbReference>
<dbReference type="Pfam" id="PF00400">
    <property type="entry name" value="WD40"/>
    <property type="match status" value="3"/>
</dbReference>
<reference evidence="7 8" key="1">
    <citation type="journal article" date="2016" name="Nat. Commun.">
        <title>Ectomycorrhizal ecology is imprinted in the genome of the dominant symbiotic fungus Cenococcum geophilum.</title>
        <authorList>
            <consortium name="DOE Joint Genome Institute"/>
            <person name="Peter M."/>
            <person name="Kohler A."/>
            <person name="Ohm R.A."/>
            <person name="Kuo A."/>
            <person name="Krutzmann J."/>
            <person name="Morin E."/>
            <person name="Arend M."/>
            <person name="Barry K.W."/>
            <person name="Binder M."/>
            <person name="Choi C."/>
            <person name="Clum A."/>
            <person name="Copeland A."/>
            <person name="Grisel N."/>
            <person name="Haridas S."/>
            <person name="Kipfer T."/>
            <person name="LaButti K."/>
            <person name="Lindquist E."/>
            <person name="Lipzen A."/>
            <person name="Maire R."/>
            <person name="Meier B."/>
            <person name="Mihaltcheva S."/>
            <person name="Molinier V."/>
            <person name="Murat C."/>
            <person name="Poggeler S."/>
            <person name="Quandt C.A."/>
            <person name="Sperisen C."/>
            <person name="Tritt A."/>
            <person name="Tisserant E."/>
            <person name="Crous P.W."/>
            <person name="Henrissat B."/>
            <person name="Nehls U."/>
            <person name="Egli S."/>
            <person name="Spatafora J.W."/>
            <person name="Grigoriev I.V."/>
            <person name="Martin F.M."/>
        </authorList>
    </citation>
    <scope>NUCLEOTIDE SEQUENCE [LARGE SCALE GENOMIC DNA]</scope>
    <source>
        <strain evidence="7 8">CBS 459.81</strain>
    </source>
</reference>
<dbReference type="InterPro" id="IPR015943">
    <property type="entry name" value="WD40/YVTN_repeat-like_dom_sf"/>
</dbReference>
<dbReference type="PANTHER" id="PTHR22847:SF637">
    <property type="entry name" value="WD REPEAT DOMAIN 5B"/>
    <property type="match status" value="1"/>
</dbReference>
<dbReference type="EMBL" id="KV745515">
    <property type="protein sequence ID" value="OCK74276.1"/>
    <property type="molecule type" value="Genomic_DNA"/>
</dbReference>
<evidence type="ECO:0000256" key="1">
    <source>
        <dbReference type="ARBA" id="ARBA00022574"/>
    </source>
</evidence>
<dbReference type="AlphaFoldDB" id="A0A8E2DZC3"/>
<evidence type="ECO:0000256" key="2">
    <source>
        <dbReference type="ARBA" id="ARBA00022737"/>
    </source>
</evidence>
<evidence type="ECO:0000256" key="5">
    <source>
        <dbReference type="ARBA" id="ARBA00043913"/>
    </source>
</evidence>
<organism evidence="7 8">
    <name type="scientific">Lepidopterella palustris CBS 459.81</name>
    <dbReference type="NCBI Taxonomy" id="1314670"/>
    <lineage>
        <taxon>Eukaryota</taxon>
        <taxon>Fungi</taxon>
        <taxon>Dikarya</taxon>
        <taxon>Ascomycota</taxon>
        <taxon>Pezizomycotina</taxon>
        <taxon>Dothideomycetes</taxon>
        <taxon>Pleosporomycetidae</taxon>
        <taxon>Mytilinidiales</taxon>
        <taxon>Argynnaceae</taxon>
        <taxon>Lepidopterella</taxon>
    </lineage>
</organism>
<dbReference type="SMART" id="SM00320">
    <property type="entry name" value="WD40"/>
    <property type="match status" value="6"/>
</dbReference>
<dbReference type="Gene3D" id="2.130.10.10">
    <property type="entry name" value="YVTN repeat-like/Quinoprotein amine dehydrogenase"/>
    <property type="match status" value="2"/>
</dbReference>
<comment type="function">
    <text evidence="5">Involved in mitochondrial fission. Acts as an adapter protein required to form mitochondrial fission complexes. Formation of these complexes is required to promote constriction and fission of the mitochondrial compartment at a late step in mitochondrial division.</text>
</comment>
<evidence type="ECO:0000256" key="6">
    <source>
        <dbReference type="PROSITE-ProRule" id="PRU00221"/>
    </source>
</evidence>
<feature type="repeat" description="WD" evidence="6">
    <location>
        <begin position="284"/>
        <end position="325"/>
    </location>
</feature>
<evidence type="ECO:0000313" key="8">
    <source>
        <dbReference type="Proteomes" id="UP000250266"/>
    </source>
</evidence>
<dbReference type="OrthoDB" id="6262491at2759"/>
<dbReference type="GO" id="GO:0042393">
    <property type="term" value="F:histone binding"/>
    <property type="evidence" value="ECO:0007669"/>
    <property type="project" value="TreeGrafter"/>
</dbReference>
<evidence type="ECO:0000256" key="4">
    <source>
        <dbReference type="ARBA" id="ARBA00039789"/>
    </source>
</evidence>
<name>A0A8E2DZC3_9PEZI</name>
<evidence type="ECO:0000313" key="7">
    <source>
        <dbReference type="EMBL" id="OCK74276.1"/>
    </source>
</evidence>
<gene>
    <name evidence="7" type="ORF">K432DRAFT_206007</name>
</gene>
<protein>
    <recommendedName>
        <fullName evidence="4">Mitochondrial division protein 1</fullName>
    </recommendedName>
</protein>
<dbReference type="Proteomes" id="UP000250266">
    <property type="component" value="Unassembled WGS sequence"/>
</dbReference>
<keyword evidence="2" id="KW-0677">Repeat</keyword>
<dbReference type="PROSITE" id="PS50294">
    <property type="entry name" value="WD_REPEATS_REGION"/>
    <property type="match status" value="1"/>
</dbReference>
<dbReference type="GO" id="GO:0048188">
    <property type="term" value="C:Set1C/COMPASS complex"/>
    <property type="evidence" value="ECO:0007669"/>
    <property type="project" value="TreeGrafter"/>
</dbReference>
<accession>A0A8E2DZC3</accession>
<dbReference type="PROSITE" id="PS00678">
    <property type="entry name" value="WD_REPEATS_1"/>
    <property type="match status" value="1"/>
</dbReference>
<proteinExistence type="inferred from homology"/>
<dbReference type="InterPro" id="IPR036322">
    <property type="entry name" value="WD40_repeat_dom_sf"/>
</dbReference>
<dbReference type="PANTHER" id="PTHR22847">
    <property type="entry name" value="WD40 REPEAT PROTEIN"/>
    <property type="match status" value="1"/>
</dbReference>